<feature type="domain" description="3'-5' exonuclease" evidence="2">
    <location>
        <begin position="15"/>
        <end position="200"/>
    </location>
</feature>
<dbReference type="InterPro" id="IPR001098">
    <property type="entry name" value="DNA-dir_DNA_pol_A_palm_dom"/>
</dbReference>
<name>A0A514U2D6_9CAUD</name>
<dbReference type="GeneID" id="64868704"/>
<dbReference type="GO" id="GO:0008408">
    <property type="term" value="F:3'-5' exonuclease activity"/>
    <property type="evidence" value="ECO:0007669"/>
    <property type="project" value="InterPro"/>
</dbReference>
<evidence type="ECO:0000313" key="4">
    <source>
        <dbReference type="EMBL" id="QDK03124.1"/>
    </source>
</evidence>
<dbReference type="SMART" id="SM00482">
    <property type="entry name" value="POLAc"/>
    <property type="match status" value="1"/>
</dbReference>
<keyword evidence="1" id="KW-0235">DNA replication</keyword>
<dbReference type="GO" id="GO:0006261">
    <property type="term" value="P:DNA-templated DNA replication"/>
    <property type="evidence" value="ECO:0007669"/>
    <property type="project" value="InterPro"/>
</dbReference>
<dbReference type="SUPFAM" id="SSF56672">
    <property type="entry name" value="DNA/RNA polymerases"/>
    <property type="match status" value="1"/>
</dbReference>
<gene>
    <name evidence="4" type="primary">39</name>
    <name evidence="4" type="ORF">SEA_ZOLITA_39</name>
</gene>
<dbReference type="PANTHER" id="PTHR10133">
    <property type="entry name" value="DNA POLYMERASE I"/>
    <property type="match status" value="1"/>
</dbReference>
<dbReference type="Pfam" id="PF01612">
    <property type="entry name" value="DNA_pol_A_exo1"/>
    <property type="match status" value="1"/>
</dbReference>
<dbReference type="InterPro" id="IPR043502">
    <property type="entry name" value="DNA/RNA_pol_sf"/>
</dbReference>
<dbReference type="GO" id="GO:0003887">
    <property type="term" value="F:DNA-directed DNA polymerase activity"/>
    <property type="evidence" value="ECO:0007669"/>
    <property type="project" value="InterPro"/>
</dbReference>
<proteinExistence type="predicted"/>
<evidence type="ECO:0000313" key="5">
    <source>
        <dbReference type="Proteomes" id="UP000317635"/>
    </source>
</evidence>
<dbReference type="Gene3D" id="1.10.150.20">
    <property type="entry name" value="5' to 3' exonuclease, C-terminal subdomain"/>
    <property type="match status" value="1"/>
</dbReference>
<feature type="domain" description="DNA-directed DNA polymerase family A palm" evidence="3">
    <location>
        <begin position="377"/>
        <end position="560"/>
    </location>
</feature>
<evidence type="ECO:0000259" key="2">
    <source>
        <dbReference type="SMART" id="SM00474"/>
    </source>
</evidence>
<dbReference type="InterPro" id="IPR012337">
    <property type="entry name" value="RNaseH-like_sf"/>
</dbReference>
<accession>A0A514U2D6</accession>
<dbReference type="InterPro" id="IPR002298">
    <property type="entry name" value="DNA_polymerase_A"/>
</dbReference>
<dbReference type="Gene3D" id="3.30.70.370">
    <property type="match status" value="1"/>
</dbReference>
<dbReference type="GO" id="GO:0039693">
    <property type="term" value="P:viral DNA genome replication"/>
    <property type="evidence" value="ECO:0007669"/>
    <property type="project" value="UniProtKB-KW"/>
</dbReference>
<sequence>MKEIRSAVAGQPVVINVVEYEEDLEGFRDFIRGNLRFLGLDSETTGLDIYSDDYRCRTVQFGNPTESWVVPVEKGPAFANDARIAINAVDRFVLHNASFDLQVFEKTLDLPMDTLWPKVIDTKILAHLVDPRGKDEGGIGQALEDLTRRYIDRDVADNVKTLMADLAKEHKTTKAKIWKVPELIGNERFNLYGGMDPILAARLLQVLLPLVPGQSKALVPYEHKLAEICSYIERTGFLLDVDYSQQLSARLVGEEDVWKAKALELGLENINSPQQVGAALMELGVKIKGRTEGGQPKVDKVLLKELVDGDPDLPATQLAKAIIEGKKAGKWRKTWVQKFLDSRDADDRCHASINPLRARTARMSITGIPAQTLPSGDWMVRRCFLADEGHLMASVDYQTQELRVLAALSKDPTMLEAFAKELDLHQMTADAAQVDRKVGKMANFLTVYGGGPKALAEQASIPVDVAKNVLAAFARTYPKVSQLADRVGQSASVQGYIMTPMGRRLPVDPSRSYSALNYLIQSTSRDVTGKALVRLHEAGFTPYLRLPIHDEVLASLPADDADEMANEIGRIMTEVMGPVTIGTDPEVGGRAWGSLYVKEAELESITDPYLLRAAPPAELVA</sequence>
<dbReference type="EMBL" id="MN096372">
    <property type="protein sequence ID" value="QDK03124.1"/>
    <property type="molecule type" value="Genomic_DNA"/>
</dbReference>
<organism evidence="4 5">
    <name type="scientific">Mycobacterium phage Zolita</name>
    <dbReference type="NCBI Taxonomy" id="2593355"/>
    <lineage>
        <taxon>Viruses</taxon>
        <taxon>Duplodnaviria</taxon>
        <taxon>Heunggongvirae</taxon>
        <taxon>Uroviricota</taxon>
        <taxon>Caudoviricetes</taxon>
        <taxon>Benedictvirus</taxon>
        <taxon>Benedictvirus zolita</taxon>
    </lineage>
</organism>
<dbReference type="Gene3D" id="1.20.1060.10">
    <property type="entry name" value="Taq DNA Polymerase, Chain T, domain 4"/>
    <property type="match status" value="1"/>
</dbReference>
<reference evidence="4 5" key="1">
    <citation type="submission" date="2019-06" db="EMBL/GenBank/DDBJ databases">
        <authorList>
            <person name="Agostino C.J."/>
            <person name="Dionne E.N."/>
            <person name="Schmitt O.J."/>
            <person name="Otalvaro S."/>
            <person name="Cornely K."/>
            <person name="Butela K.A."/>
            <person name="Garlena R.A."/>
            <person name="Russell D.A."/>
            <person name="Pope W.H."/>
            <person name="Jacobs-Sera D."/>
            <person name="Hatfull G.F."/>
        </authorList>
    </citation>
    <scope>NUCLEOTIDE SEQUENCE [LARGE SCALE GENOMIC DNA]</scope>
</reference>
<dbReference type="Proteomes" id="UP000317635">
    <property type="component" value="Segment"/>
</dbReference>
<dbReference type="Gene3D" id="3.30.420.10">
    <property type="entry name" value="Ribonuclease H-like superfamily/Ribonuclease H"/>
    <property type="match status" value="1"/>
</dbReference>
<evidence type="ECO:0000256" key="1">
    <source>
        <dbReference type="ARBA" id="ARBA00023109"/>
    </source>
</evidence>
<dbReference type="PANTHER" id="PTHR10133:SF62">
    <property type="entry name" value="DNA POLYMERASE THETA"/>
    <property type="match status" value="1"/>
</dbReference>
<dbReference type="KEGG" id="vg:64868704"/>
<dbReference type="Pfam" id="PF00476">
    <property type="entry name" value="DNA_pol_A"/>
    <property type="match status" value="1"/>
</dbReference>
<keyword evidence="1" id="KW-1194">Viral DNA replication</keyword>
<dbReference type="InterPro" id="IPR002562">
    <property type="entry name" value="3'-5'_exonuclease_dom"/>
</dbReference>
<dbReference type="RefSeq" id="YP_010060835.1">
    <property type="nucleotide sequence ID" value="NC_054776.1"/>
</dbReference>
<dbReference type="GO" id="GO:0003677">
    <property type="term" value="F:DNA binding"/>
    <property type="evidence" value="ECO:0007669"/>
    <property type="project" value="InterPro"/>
</dbReference>
<keyword evidence="5" id="KW-1185">Reference proteome</keyword>
<dbReference type="SMART" id="SM00474">
    <property type="entry name" value="35EXOc"/>
    <property type="match status" value="1"/>
</dbReference>
<dbReference type="GO" id="GO:0006302">
    <property type="term" value="P:double-strand break repair"/>
    <property type="evidence" value="ECO:0007669"/>
    <property type="project" value="TreeGrafter"/>
</dbReference>
<protein>
    <submittedName>
        <fullName evidence="4">DNA polymerase I</fullName>
    </submittedName>
</protein>
<dbReference type="InterPro" id="IPR036397">
    <property type="entry name" value="RNaseH_sf"/>
</dbReference>
<dbReference type="SUPFAM" id="SSF53098">
    <property type="entry name" value="Ribonuclease H-like"/>
    <property type="match status" value="1"/>
</dbReference>
<evidence type="ECO:0000259" key="3">
    <source>
        <dbReference type="SMART" id="SM00482"/>
    </source>
</evidence>